<reference evidence="9" key="1">
    <citation type="journal article" date="2020" name="mSystems">
        <title>Genome- and Community-Level Interaction Insights into Carbon Utilization and Element Cycling Functions of Hydrothermarchaeota in Hydrothermal Sediment.</title>
        <authorList>
            <person name="Zhou Z."/>
            <person name="Liu Y."/>
            <person name="Xu W."/>
            <person name="Pan J."/>
            <person name="Luo Z.H."/>
            <person name="Li M."/>
        </authorList>
    </citation>
    <scope>NUCLEOTIDE SEQUENCE [LARGE SCALE GENOMIC DNA]</scope>
    <source>
        <strain evidence="9">SpSt-747</strain>
    </source>
</reference>
<evidence type="ECO:0000256" key="4">
    <source>
        <dbReference type="ARBA" id="ARBA00023143"/>
    </source>
</evidence>
<evidence type="ECO:0000256" key="5">
    <source>
        <dbReference type="ARBA" id="ARBA00025933"/>
    </source>
</evidence>
<evidence type="ECO:0000256" key="3">
    <source>
        <dbReference type="ARBA" id="ARBA00017941"/>
    </source>
</evidence>
<keyword evidence="9" id="KW-0282">Flagellum</keyword>
<evidence type="ECO:0000259" key="7">
    <source>
        <dbReference type="Pfam" id="PF00460"/>
    </source>
</evidence>
<dbReference type="InterPro" id="IPR010930">
    <property type="entry name" value="Flg_bb/hook_C_dom"/>
</dbReference>
<dbReference type="InterPro" id="IPR001444">
    <property type="entry name" value="Flag_bb_rod_N"/>
</dbReference>
<protein>
    <recommendedName>
        <fullName evidence="3 6">Flagellar basal-body rod protein FlgC</fullName>
    </recommendedName>
</protein>
<gene>
    <name evidence="9" type="primary">flgC</name>
    <name evidence="9" type="ORF">ENV30_02185</name>
</gene>
<evidence type="ECO:0000256" key="6">
    <source>
        <dbReference type="RuleBase" id="RU362062"/>
    </source>
</evidence>
<keyword evidence="4 6" id="KW-0975">Bacterial flagellum</keyword>
<feature type="domain" description="Flagellar basal body rod protein N-terminal" evidence="7">
    <location>
        <begin position="8"/>
        <end position="34"/>
    </location>
</feature>
<feature type="domain" description="Flagellar basal-body/hook protein C-terminal" evidence="8">
    <location>
        <begin position="84"/>
        <end position="128"/>
    </location>
</feature>
<dbReference type="Pfam" id="PF00460">
    <property type="entry name" value="Flg_bb_rod"/>
    <property type="match status" value="1"/>
</dbReference>
<organism evidence="9">
    <name type="scientific">Candidatus Caldatribacterium californiense</name>
    <dbReference type="NCBI Taxonomy" id="1454726"/>
    <lineage>
        <taxon>Bacteria</taxon>
        <taxon>Pseudomonadati</taxon>
        <taxon>Atribacterota</taxon>
        <taxon>Atribacteria</taxon>
        <taxon>Atribacterales</taxon>
        <taxon>Candidatus Caldatribacteriaceae</taxon>
        <taxon>Candidatus Caldatribacterium</taxon>
    </lineage>
</organism>
<dbReference type="PROSITE" id="PS00588">
    <property type="entry name" value="FLAGELLA_BB_ROD"/>
    <property type="match status" value="1"/>
</dbReference>
<dbReference type="AlphaFoldDB" id="A0A7V3YFJ6"/>
<comment type="caution">
    <text evidence="9">The sequence shown here is derived from an EMBL/GenBank/DDBJ whole genome shotgun (WGS) entry which is preliminary data.</text>
</comment>
<dbReference type="PANTHER" id="PTHR30435:SF2">
    <property type="entry name" value="FLAGELLAR BASAL-BODY ROD PROTEIN FLGC"/>
    <property type="match status" value="1"/>
</dbReference>
<name>A0A7V3YFJ6_9BACT</name>
<keyword evidence="9" id="KW-0969">Cilium</keyword>
<comment type="subcellular location">
    <subcellularLocation>
        <location evidence="1 6">Bacterial flagellum basal body</location>
    </subcellularLocation>
</comment>
<dbReference type="Pfam" id="PF06429">
    <property type="entry name" value="Flg_bbr_C"/>
    <property type="match status" value="1"/>
</dbReference>
<dbReference type="InterPro" id="IPR006299">
    <property type="entry name" value="FlgC"/>
</dbReference>
<comment type="similarity">
    <text evidence="2">Belongs to the flagella basal body rod proteins family.</text>
</comment>
<sequence length="130" mass="14134">MKIFRSFDISASALTAERLRLSVIAANIANAETTRTPQGGPYRRKEVVFTPREDGGVEVAAIREDTKTPPRLLYDPGHPDANEDGFVAYPNVLVVNEMVDLLAATRAYEANVAALNATKSMLTSTLNIGR</sequence>
<dbReference type="InterPro" id="IPR019776">
    <property type="entry name" value="Flagellar_basal_body_rod_CS"/>
</dbReference>
<comment type="subunit">
    <text evidence="5 6">The basal body constitutes a major portion of the flagellar organelle and consists of four rings (L,P,S, and M) mounted on a central rod. The rod consists of about 26 subunits of FlgG in the distal portion, and FlgB, FlgC and FlgF are thought to build up the proximal portion of the rod with about 6 subunits each.</text>
</comment>
<dbReference type="GO" id="GO:0071978">
    <property type="term" value="P:bacterial-type flagellum-dependent swarming motility"/>
    <property type="evidence" value="ECO:0007669"/>
    <property type="project" value="TreeGrafter"/>
</dbReference>
<accession>A0A7V3YFJ6</accession>
<proteinExistence type="inferred from homology"/>
<dbReference type="EMBL" id="DTFV01000038">
    <property type="protein sequence ID" value="HGI30112.1"/>
    <property type="molecule type" value="Genomic_DNA"/>
</dbReference>
<dbReference type="PANTHER" id="PTHR30435">
    <property type="entry name" value="FLAGELLAR PROTEIN"/>
    <property type="match status" value="1"/>
</dbReference>
<evidence type="ECO:0000256" key="1">
    <source>
        <dbReference type="ARBA" id="ARBA00004117"/>
    </source>
</evidence>
<evidence type="ECO:0000313" key="9">
    <source>
        <dbReference type="EMBL" id="HGI30112.1"/>
    </source>
</evidence>
<evidence type="ECO:0000259" key="8">
    <source>
        <dbReference type="Pfam" id="PF06429"/>
    </source>
</evidence>
<dbReference type="GO" id="GO:0030694">
    <property type="term" value="C:bacterial-type flagellum basal body, rod"/>
    <property type="evidence" value="ECO:0007669"/>
    <property type="project" value="UniProtKB-UniRule"/>
</dbReference>
<dbReference type="NCBIfam" id="TIGR01395">
    <property type="entry name" value="FlgC"/>
    <property type="match status" value="1"/>
</dbReference>
<evidence type="ECO:0000256" key="2">
    <source>
        <dbReference type="ARBA" id="ARBA00009677"/>
    </source>
</evidence>
<keyword evidence="9" id="KW-0966">Cell projection</keyword>